<evidence type="ECO:0000313" key="1">
    <source>
        <dbReference type="EMBL" id="PDX61734.1"/>
    </source>
</evidence>
<reference evidence="1 2" key="1">
    <citation type="journal article" date="2017" name="Front. Microbiol.">
        <title>New Insights into the Diversity of the Genus Faecalibacterium.</title>
        <authorList>
            <person name="Benevides L."/>
            <person name="Burman S."/>
            <person name="Martin R."/>
            <person name="Robert V."/>
            <person name="Thomas M."/>
            <person name="Miquel S."/>
            <person name="Chain F."/>
            <person name="Sokol H."/>
            <person name="Bermudez-Humaran L.G."/>
            <person name="Morrison M."/>
            <person name="Langella P."/>
            <person name="Azevedo V.A."/>
            <person name="Chatel J.M."/>
            <person name="Soares S."/>
        </authorList>
    </citation>
    <scope>NUCLEOTIDE SEQUENCE [LARGE SCALE GENOMIC DNA]</scope>
    <source>
        <strain evidence="2">CNCM I-4541</strain>
    </source>
</reference>
<name>A0ACC9D0X7_9FIRM</name>
<comment type="caution">
    <text evidence="1">The sequence shown here is derived from an EMBL/GenBank/DDBJ whole genome shotgun (WGS) entry which is preliminary data.</text>
</comment>
<accession>A0ACC9D0X7</accession>
<keyword evidence="2" id="KW-1185">Reference proteome</keyword>
<evidence type="ECO:0000313" key="2">
    <source>
        <dbReference type="Proteomes" id="UP000220959"/>
    </source>
</evidence>
<sequence>MGLFPSANDFKEGKGVEKDAPRKTGVGRFFELVGRDMNSMFLANLLTCLGFAPVICLVYIGFLANSLPVMLISAVAGGILAGPALAGMYDTVLRALRDEAGYWWVTYRKAFKRNFKASIAPGIFYCVVVTLQIFLVYFCFNMLSQGVNVGVPLWVATVLNLVIFQMLFAYMWPQIVLLDQPLGLTLKNSINCMIAFLPHALAAAIVQVLFWGVVILCMPLGLLLMLVFGFWFVTEVSCQIVYGDIDRVFHIEENIRKMRDAELEEALKEDYAPDEDDTEE</sequence>
<dbReference type="Proteomes" id="UP000220959">
    <property type="component" value="Unassembled WGS sequence"/>
</dbReference>
<gene>
    <name evidence="1" type="ORF">CGS49_04895</name>
</gene>
<dbReference type="EMBL" id="NMTR01000012">
    <property type="protein sequence ID" value="PDX61734.1"/>
    <property type="molecule type" value="Genomic_DNA"/>
</dbReference>
<proteinExistence type="predicted"/>
<protein>
    <submittedName>
        <fullName evidence="1">Uncharacterized protein</fullName>
    </submittedName>
</protein>
<organism evidence="1 2">
    <name type="scientific">Faecalibacterium langellae</name>
    <dbReference type="NCBI Taxonomy" id="3435293"/>
    <lineage>
        <taxon>Bacteria</taxon>
        <taxon>Bacillati</taxon>
        <taxon>Bacillota</taxon>
        <taxon>Clostridia</taxon>
        <taxon>Eubacteriales</taxon>
        <taxon>Oscillospiraceae</taxon>
        <taxon>Faecalibacterium</taxon>
    </lineage>
</organism>